<protein>
    <recommendedName>
        <fullName evidence="4">Lipoprotein</fullName>
    </recommendedName>
</protein>
<keyword evidence="1" id="KW-0732">Signal</keyword>
<accession>A0ABU2HQ76</accession>
<dbReference type="RefSeq" id="WP_311159385.1">
    <property type="nucleotide sequence ID" value="NZ_JAVQLW010000001.1"/>
</dbReference>
<evidence type="ECO:0008006" key="4">
    <source>
        <dbReference type="Google" id="ProtNLM"/>
    </source>
</evidence>
<dbReference type="EMBL" id="JAVQLW010000001">
    <property type="protein sequence ID" value="MDS9467204.1"/>
    <property type="molecule type" value="Genomic_DNA"/>
</dbReference>
<sequence>MARCGALMVLIPPFLGIAGCATAPVSVQEAEMTCLRDARDAVRPRTEIGLGVGSGGYRGGYVGVELSSDYIMGRNPADVFDACVRRRSGQAPNRPLNEQPGWSA</sequence>
<comment type="caution">
    <text evidence="2">The sequence shown here is derived from an EMBL/GenBank/DDBJ whole genome shotgun (WGS) entry which is preliminary data.</text>
</comment>
<reference evidence="3" key="1">
    <citation type="submission" date="2023-07" db="EMBL/GenBank/DDBJ databases">
        <title>Paracoccus sp. MBLB3053 whole genome sequence.</title>
        <authorList>
            <person name="Hwang C.Y."/>
            <person name="Cho E.-S."/>
            <person name="Seo M.-J."/>
        </authorList>
    </citation>
    <scope>NUCLEOTIDE SEQUENCE [LARGE SCALE GENOMIC DNA]</scope>
    <source>
        <strain evidence="3">MBLB3053</strain>
    </source>
</reference>
<feature type="signal peptide" evidence="1">
    <location>
        <begin position="1"/>
        <end position="23"/>
    </location>
</feature>
<evidence type="ECO:0000313" key="3">
    <source>
        <dbReference type="Proteomes" id="UP001269144"/>
    </source>
</evidence>
<feature type="chain" id="PRO_5045882232" description="Lipoprotein" evidence="1">
    <location>
        <begin position="24"/>
        <end position="104"/>
    </location>
</feature>
<proteinExistence type="predicted"/>
<dbReference type="PROSITE" id="PS51257">
    <property type="entry name" value="PROKAR_LIPOPROTEIN"/>
    <property type="match status" value="1"/>
</dbReference>
<evidence type="ECO:0000256" key="1">
    <source>
        <dbReference type="SAM" id="SignalP"/>
    </source>
</evidence>
<dbReference type="Proteomes" id="UP001269144">
    <property type="component" value="Unassembled WGS sequence"/>
</dbReference>
<keyword evidence="3" id="KW-1185">Reference proteome</keyword>
<organism evidence="2 3">
    <name type="scientific">Paracoccus aurantius</name>
    <dbReference type="NCBI Taxonomy" id="3073814"/>
    <lineage>
        <taxon>Bacteria</taxon>
        <taxon>Pseudomonadati</taxon>
        <taxon>Pseudomonadota</taxon>
        <taxon>Alphaproteobacteria</taxon>
        <taxon>Rhodobacterales</taxon>
        <taxon>Paracoccaceae</taxon>
        <taxon>Paracoccus</taxon>
    </lineage>
</organism>
<evidence type="ECO:0000313" key="2">
    <source>
        <dbReference type="EMBL" id="MDS9467204.1"/>
    </source>
</evidence>
<gene>
    <name evidence="2" type="ORF">RGQ15_06410</name>
</gene>
<name>A0ABU2HQ76_9RHOB</name>